<evidence type="ECO:0000313" key="2">
    <source>
        <dbReference type="EMBL" id="KAJ5180580.1"/>
    </source>
</evidence>
<dbReference type="InterPro" id="IPR053169">
    <property type="entry name" value="MUG_Protein"/>
</dbReference>
<comment type="caution">
    <text evidence="2">The sequence shown here is derived from an EMBL/GenBank/DDBJ whole genome shotgun (WGS) entry which is preliminary data.</text>
</comment>
<evidence type="ECO:0000256" key="1">
    <source>
        <dbReference type="SAM" id="SignalP"/>
    </source>
</evidence>
<feature type="signal peptide" evidence="1">
    <location>
        <begin position="1"/>
        <end position="23"/>
    </location>
</feature>
<dbReference type="Gene3D" id="1.50.10.20">
    <property type="match status" value="1"/>
</dbReference>
<reference evidence="2" key="1">
    <citation type="submission" date="2022-11" db="EMBL/GenBank/DDBJ databases">
        <authorList>
            <person name="Petersen C."/>
        </authorList>
    </citation>
    <scope>NUCLEOTIDE SEQUENCE</scope>
    <source>
        <strain evidence="2">IBT 21917</strain>
    </source>
</reference>
<gene>
    <name evidence="2" type="ORF">N7492_003790</name>
</gene>
<feature type="chain" id="PRO_5040765472" description="Six-hairpin glycosidase" evidence="1">
    <location>
        <begin position="24"/>
        <end position="379"/>
    </location>
</feature>
<dbReference type="AlphaFoldDB" id="A0A9W9LWW9"/>
<evidence type="ECO:0000313" key="3">
    <source>
        <dbReference type="Proteomes" id="UP001146351"/>
    </source>
</evidence>
<dbReference type="SUPFAM" id="SSF48208">
    <property type="entry name" value="Six-hairpin glycosidases"/>
    <property type="match status" value="1"/>
</dbReference>
<dbReference type="Proteomes" id="UP001146351">
    <property type="component" value="Unassembled WGS sequence"/>
</dbReference>
<dbReference type="OrthoDB" id="9984024at2759"/>
<protein>
    <recommendedName>
        <fullName evidence="4">Six-hairpin glycosidase</fullName>
    </recommendedName>
</protein>
<name>A0A9W9LWW9_9EURO</name>
<dbReference type="GO" id="GO:0005975">
    <property type="term" value="P:carbohydrate metabolic process"/>
    <property type="evidence" value="ECO:0007669"/>
    <property type="project" value="InterPro"/>
</dbReference>
<dbReference type="Pfam" id="PF03663">
    <property type="entry name" value="Glyco_hydro_76"/>
    <property type="match status" value="1"/>
</dbReference>
<dbReference type="InterPro" id="IPR008928">
    <property type="entry name" value="6-hairpin_glycosidase_sf"/>
</dbReference>
<accession>A0A9W9LWW9</accession>
<dbReference type="PANTHER" id="PTHR47791:SF1">
    <property type="entry name" value="ENDO MANNANASE, GH76 FAMILY (EUROFUNG)"/>
    <property type="match status" value="1"/>
</dbReference>
<proteinExistence type="predicted"/>
<dbReference type="EMBL" id="JAPQKO010000002">
    <property type="protein sequence ID" value="KAJ5180580.1"/>
    <property type="molecule type" value="Genomic_DNA"/>
</dbReference>
<reference evidence="2" key="2">
    <citation type="journal article" date="2023" name="IMA Fungus">
        <title>Comparative genomic study of the Penicillium genus elucidates a diverse pangenome and 15 lateral gene transfer events.</title>
        <authorList>
            <person name="Petersen C."/>
            <person name="Sorensen T."/>
            <person name="Nielsen M.R."/>
            <person name="Sondergaard T.E."/>
            <person name="Sorensen J.L."/>
            <person name="Fitzpatrick D.A."/>
            <person name="Frisvad J.C."/>
            <person name="Nielsen K.L."/>
        </authorList>
    </citation>
    <scope>NUCLEOTIDE SEQUENCE</scope>
    <source>
        <strain evidence="2">IBT 21917</strain>
    </source>
</reference>
<evidence type="ECO:0008006" key="4">
    <source>
        <dbReference type="Google" id="ProtNLM"/>
    </source>
</evidence>
<dbReference type="PANTHER" id="PTHR47791">
    <property type="entry name" value="MEIOTICALLY UP-REGULATED GENE 191 PROTEIN"/>
    <property type="match status" value="1"/>
</dbReference>
<sequence length="379" mass="41341">MLFSFRSIAPALIPALLAQPALTSDLKSRAETALYTLQDWYNETSGLWDTCGWWNGANVMTAVADLAMVDSSVRETAVHVFNNTFHVAPAASNPHPGPEVKTVFQRDLSSRGQNAGNASDWLDSAYDDDGWWGLAWVAAYDVTKDDAYLDLAEGIFSGLKAAWGTNCDGAGIPWNPSSTYVNSITNELFLSLAAHLANRVPSQKQYYTKWARQQWDWFAAQGFLGENNTVNDGLLENCKNNGDTVWSYNQGVVLGGLVELNKAAPNAKYLESANKIAKAAIETLTDANMVVHESCEVNNCEPDATQFKGIFIRNLAMLQSASPHNTYKRVIQSCANSVWDNDRNSHNQFGVNWAGPIHGTVDASTHSSALEALIAALAI</sequence>
<organism evidence="2 3">
    <name type="scientific">Penicillium capsulatum</name>
    <dbReference type="NCBI Taxonomy" id="69766"/>
    <lineage>
        <taxon>Eukaryota</taxon>
        <taxon>Fungi</taxon>
        <taxon>Dikarya</taxon>
        <taxon>Ascomycota</taxon>
        <taxon>Pezizomycotina</taxon>
        <taxon>Eurotiomycetes</taxon>
        <taxon>Eurotiomycetidae</taxon>
        <taxon>Eurotiales</taxon>
        <taxon>Aspergillaceae</taxon>
        <taxon>Penicillium</taxon>
    </lineage>
</organism>
<keyword evidence="1" id="KW-0732">Signal</keyword>
<keyword evidence="3" id="KW-1185">Reference proteome</keyword>
<dbReference type="InterPro" id="IPR005198">
    <property type="entry name" value="Glyco_hydro_76"/>
</dbReference>